<organism evidence="2">
    <name type="scientific">uncultured Caudovirales phage</name>
    <dbReference type="NCBI Taxonomy" id="2100421"/>
    <lineage>
        <taxon>Viruses</taxon>
        <taxon>Duplodnaviria</taxon>
        <taxon>Heunggongvirae</taxon>
        <taxon>Uroviricota</taxon>
        <taxon>Caudoviricetes</taxon>
        <taxon>Peduoviridae</taxon>
        <taxon>Maltschvirus</taxon>
        <taxon>Maltschvirus maltsch</taxon>
    </lineage>
</organism>
<gene>
    <name evidence="2" type="ORF">UFOVP726_10</name>
</gene>
<proteinExistence type="predicted"/>
<evidence type="ECO:0000313" key="2">
    <source>
        <dbReference type="EMBL" id="CAB4159775.1"/>
    </source>
</evidence>
<dbReference type="EMBL" id="LR796695">
    <property type="protein sequence ID" value="CAB4159775.1"/>
    <property type="molecule type" value="Genomic_DNA"/>
</dbReference>
<accession>A0A6J5NRI1</accession>
<reference evidence="2" key="1">
    <citation type="submission" date="2020-04" db="EMBL/GenBank/DDBJ databases">
        <authorList>
            <person name="Chiriac C."/>
            <person name="Salcher M."/>
            <person name="Ghai R."/>
            <person name="Kavagutti S V."/>
        </authorList>
    </citation>
    <scope>NUCLEOTIDE SEQUENCE</scope>
</reference>
<name>A0A6J5NRI1_9CAUD</name>
<protein>
    <submittedName>
        <fullName evidence="2">Phage head morphogenesis domain containing protein</fullName>
    </submittedName>
</protein>
<dbReference type="Pfam" id="PF04233">
    <property type="entry name" value="Phage_Mu_F"/>
    <property type="match status" value="1"/>
</dbReference>
<evidence type="ECO:0000259" key="1">
    <source>
        <dbReference type="Pfam" id="PF04233"/>
    </source>
</evidence>
<sequence>MNRLRPRQPIIPGTAQDRTGAQGILRRANAAIRKRWAGLEAEVLAIFARIRVVGEVAQNDQSAQPRTIYALTPEEMAATMQALREAFDRWIEAVAGGSYRTHWYAQFDAEAAQLGAAQSVANLTGLSATYAASRDLSSAIFSQPFQNRVAMAQIKSYEHWTGLSAGERSVLSQIIGRGIADGKNPRALRAEIQERLGVSRSKAEAYAQTDLTDTLRMTRLDERDWAVENLGMAIGLLWKSALIPTTRPWHASRNGKVYTSAEVRDFYAGPDRFRCHCSVTEVLLDDDGQPLLTDRSKQISRDELAAWKQQQAKAAKP</sequence>
<dbReference type="InterPro" id="IPR006528">
    <property type="entry name" value="Phage_head_morphogenesis_dom"/>
</dbReference>
<feature type="domain" description="Phage head morphogenesis" evidence="1">
    <location>
        <begin position="175"/>
        <end position="279"/>
    </location>
</feature>